<dbReference type="SUPFAM" id="SSF48403">
    <property type="entry name" value="Ankyrin repeat"/>
    <property type="match status" value="1"/>
</dbReference>
<dbReference type="AlphaFoldDB" id="A0A9N9IDQ8"/>
<accession>A0A9N9IDQ8</accession>
<dbReference type="PROSITE" id="PS50297">
    <property type="entry name" value="ANK_REP_REGION"/>
    <property type="match status" value="3"/>
</dbReference>
<feature type="repeat" description="ANK" evidence="3">
    <location>
        <begin position="217"/>
        <end position="241"/>
    </location>
</feature>
<dbReference type="EMBL" id="CAJVQA010014701">
    <property type="protein sequence ID" value="CAG8732698.1"/>
    <property type="molecule type" value="Genomic_DNA"/>
</dbReference>
<dbReference type="PROSITE" id="PS50088">
    <property type="entry name" value="ANK_REPEAT"/>
    <property type="match status" value="3"/>
</dbReference>
<feature type="compositionally biased region" description="Polar residues" evidence="4">
    <location>
        <begin position="425"/>
        <end position="437"/>
    </location>
</feature>
<comment type="caution">
    <text evidence="5">The sequence shown here is derived from an EMBL/GenBank/DDBJ whole genome shotgun (WGS) entry which is preliminary data.</text>
</comment>
<dbReference type="PANTHER" id="PTHR24171">
    <property type="entry name" value="ANKYRIN REPEAT DOMAIN-CONTAINING PROTEIN 39-RELATED"/>
    <property type="match status" value="1"/>
</dbReference>
<feature type="repeat" description="ANK" evidence="3">
    <location>
        <begin position="319"/>
        <end position="351"/>
    </location>
</feature>
<feature type="repeat" description="ANK" evidence="3">
    <location>
        <begin position="286"/>
        <end position="318"/>
    </location>
</feature>
<organism evidence="5 6">
    <name type="scientific">Cetraspora pellucida</name>
    <dbReference type="NCBI Taxonomy" id="1433469"/>
    <lineage>
        <taxon>Eukaryota</taxon>
        <taxon>Fungi</taxon>
        <taxon>Fungi incertae sedis</taxon>
        <taxon>Mucoromycota</taxon>
        <taxon>Glomeromycotina</taxon>
        <taxon>Glomeromycetes</taxon>
        <taxon>Diversisporales</taxon>
        <taxon>Gigasporaceae</taxon>
        <taxon>Cetraspora</taxon>
    </lineage>
</organism>
<dbReference type="GO" id="GO:0085020">
    <property type="term" value="P:protein K6-linked ubiquitination"/>
    <property type="evidence" value="ECO:0007669"/>
    <property type="project" value="TreeGrafter"/>
</dbReference>
<dbReference type="Pfam" id="PF12796">
    <property type="entry name" value="Ank_2"/>
    <property type="match status" value="1"/>
</dbReference>
<dbReference type="GO" id="GO:0004842">
    <property type="term" value="F:ubiquitin-protein transferase activity"/>
    <property type="evidence" value="ECO:0007669"/>
    <property type="project" value="TreeGrafter"/>
</dbReference>
<feature type="region of interest" description="Disordered" evidence="4">
    <location>
        <begin position="407"/>
        <end position="437"/>
    </location>
</feature>
<keyword evidence="1" id="KW-0677">Repeat</keyword>
<dbReference type="Proteomes" id="UP000789759">
    <property type="component" value="Unassembled WGS sequence"/>
</dbReference>
<evidence type="ECO:0000313" key="6">
    <source>
        <dbReference type="Proteomes" id="UP000789759"/>
    </source>
</evidence>
<evidence type="ECO:0000256" key="3">
    <source>
        <dbReference type="PROSITE-ProRule" id="PRU00023"/>
    </source>
</evidence>
<evidence type="ECO:0000256" key="1">
    <source>
        <dbReference type="ARBA" id="ARBA00022737"/>
    </source>
</evidence>
<evidence type="ECO:0000256" key="2">
    <source>
        <dbReference type="ARBA" id="ARBA00023043"/>
    </source>
</evidence>
<dbReference type="Pfam" id="PF00023">
    <property type="entry name" value="Ank"/>
    <property type="match status" value="1"/>
</dbReference>
<dbReference type="PANTHER" id="PTHR24171:SF8">
    <property type="entry name" value="BRCA1-ASSOCIATED RING DOMAIN PROTEIN 1"/>
    <property type="match status" value="1"/>
</dbReference>
<dbReference type="OrthoDB" id="341259at2759"/>
<dbReference type="Gene3D" id="1.25.40.20">
    <property type="entry name" value="Ankyrin repeat-containing domain"/>
    <property type="match status" value="3"/>
</dbReference>
<dbReference type="InterPro" id="IPR002110">
    <property type="entry name" value="Ankyrin_rpt"/>
</dbReference>
<reference evidence="5" key="1">
    <citation type="submission" date="2021-06" db="EMBL/GenBank/DDBJ databases">
        <authorList>
            <person name="Kallberg Y."/>
            <person name="Tangrot J."/>
            <person name="Rosling A."/>
        </authorList>
    </citation>
    <scope>NUCLEOTIDE SEQUENCE</scope>
    <source>
        <strain evidence="5">FL966</strain>
    </source>
</reference>
<dbReference type="SMART" id="SM00248">
    <property type="entry name" value="ANK"/>
    <property type="match status" value="4"/>
</dbReference>
<protein>
    <submittedName>
        <fullName evidence="5">3847_t:CDS:1</fullName>
    </submittedName>
</protein>
<proteinExistence type="predicted"/>
<sequence length="450" mass="51819">MDPNFTNEVHNSARKYYRLACLRGKTLEPYATQNAILTLVTPTKDKEVVIYLSKEQHCYCPIYKFTSVDGLYVAHVGQIQKELTGVKRFYSFLRHTVKLDSSENHLPNIVALKAVAHKVELNYVDPLKEFLYVVYDKENEEFTEIFVETEHVPETSEEPTFEDVMTLWIAVMIWCARLLTSLEDPRVRLRRAACEGNLHLIKRLIAKTNMQNPDPVNGWTTLMYATRYGHDRVVEYLLKNGHEEVELSRDFDNNTILMVASQYNFVEIMKLYITSFPNSVNMVNKQGQTALIYAAKYGNLEPIKLILEHEADINQTDLEGNTALHYAAAWERFDAVTVLIERGCQFAVKNHSGWTALDYSYSMELKTHLQECALSYHEESKIIRRRHHLKINVDSLISIDSMPTTVRSATYPPGRPTGELFDGTPNESYSNENLSPNVINPVKRKESLPW</sequence>
<keyword evidence="6" id="KW-1185">Reference proteome</keyword>
<keyword evidence="2 3" id="KW-0040">ANK repeat</keyword>
<gene>
    <name evidence="5" type="ORF">CPELLU_LOCUS13589</name>
</gene>
<evidence type="ECO:0000313" key="5">
    <source>
        <dbReference type="EMBL" id="CAG8732698.1"/>
    </source>
</evidence>
<name>A0A9N9IDQ8_9GLOM</name>
<dbReference type="InterPro" id="IPR036770">
    <property type="entry name" value="Ankyrin_rpt-contain_sf"/>
</dbReference>
<evidence type="ECO:0000256" key="4">
    <source>
        <dbReference type="SAM" id="MobiDB-lite"/>
    </source>
</evidence>